<name>A0ABV5LVF6_9ACTN</name>
<reference evidence="1 2" key="1">
    <citation type="submission" date="2024-09" db="EMBL/GenBank/DDBJ databases">
        <authorList>
            <person name="Sun Q."/>
            <person name="Mori K."/>
        </authorList>
    </citation>
    <scope>NUCLEOTIDE SEQUENCE [LARGE SCALE GENOMIC DNA]</scope>
    <source>
        <strain evidence="1 2">TISTR 1856</strain>
    </source>
</reference>
<accession>A0ABV5LVF6</accession>
<comment type="caution">
    <text evidence="1">The sequence shown here is derived from an EMBL/GenBank/DDBJ whole genome shotgun (WGS) entry which is preliminary data.</text>
</comment>
<evidence type="ECO:0000313" key="1">
    <source>
        <dbReference type="EMBL" id="MFB9377996.1"/>
    </source>
</evidence>
<evidence type="ECO:0000313" key="2">
    <source>
        <dbReference type="Proteomes" id="UP001589748"/>
    </source>
</evidence>
<dbReference type="EMBL" id="JBHMDM010000007">
    <property type="protein sequence ID" value="MFB9377996.1"/>
    <property type="molecule type" value="Genomic_DNA"/>
</dbReference>
<protein>
    <submittedName>
        <fullName evidence="1">Uncharacterized protein</fullName>
    </submittedName>
</protein>
<keyword evidence="2" id="KW-1185">Reference proteome</keyword>
<dbReference type="RefSeq" id="WP_380137565.1">
    <property type="nucleotide sequence ID" value="NZ_JBHLUI010000008.1"/>
</dbReference>
<gene>
    <name evidence="1" type="ORF">ACFFVI_13570</name>
</gene>
<sequence>MISLSSSSTSAARLVTVAEQQVRAARLDLTTATATGAGRPLVQAGEQALNRAQADLVSAQQQAVRICLAEDRVDLYV</sequence>
<organism evidence="1 2">
    <name type="scientific">Kineococcus gynurae</name>
    <dbReference type="NCBI Taxonomy" id="452979"/>
    <lineage>
        <taxon>Bacteria</taxon>
        <taxon>Bacillati</taxon>
        <taxon>Actinomycetota</taxon>
        <taxon>Actinomycetes</taxon>
        <taxon>Kineosporiales</taxon>
        <taxon>Kineosporiaceae</taxon>
        <taxon>Kineococcus</taxon>
    </lineage>
</organism>
<dbReference type="Proteomes" id="UP001589748">
    <property type="component" value="Unassembled WGS sequence"/>
</dbReference>
<proteinExistence type="predicted"/>